<evidence type="ECO:0000256" key="4">
    <source>
        <dbReference type="ARBA" id="ARBA00022475"/>
    </source>
</evidence>
<accession>A0ABY2XQ01</accession>
<protein>
    <recommendedName>
        <fullName evidence="9">Multidrug-efflux transporter</fullName>
    </recommendedName>
</protein>
<keyword evidence="12" id="KW-1185">Reference proteome</keyword>
<evidence type="ECO:0000256" key="6">
    <source>
        <dbReference type="ARBA" id="ARBA00022989"/>
    </source>
</evidence>
<evidence type="ECO:0000256" key="8">
    <source>
        <dbReference type="ARBA" id="ARBA00023136"/>
    </source>
</evidence>
<dbReference type="InterPro" id="IPR002528">
    <property type="entry name" value="MATE_fam"/>
</dbReference>
<feature type="transmembrane region" description="Helical" evidence="10">
    <location>
        <begin position="242"/>
        <end position="260"/>
    </location>
</feature>
<dbReference type="PANTHER" id="PTHR43298:SF2">
    <property type="entry name" value="FMN_FAD EXPORTER YEEO-RELATED"/>
    <property type="match status" value="1"/>
</dbReference>
<sequence>MPDLSRSRRILALALPIMAAMASQSLMNLVDAAMVGSLGGQALAGVGLGGYAAFMSISVVIGLGAGVQAMVARRKGEGDASQYAVPLNAGLVLGFALALPISLLFLAVSDPGMALLAPDAGTARVAADYLDMRLLSVWAVAMNFGYRGYWNGINRPGVYMRTLVMTHVANVALSYGLIFGHFGLPELGAAGAGLGTSLALYLGSLMYLLQTWAGGGRAHGFLREWPAAATFRHILRVSVPNGVQQFFFAAGLTLLFWVIGRVGTQEVAVAHILITLVLFLILPAIGLGLAAASLVGQALGRGDTDDAYRWGWDVTRVAMALLFVLALPMWLVPDLILGLFLKQPELVELGRVPLMITGLAICLDGVAIVLTQALLGAGAARSVMIVTLAVQWFFFLPLAYIIGPVLGYGLLGIWLAQAVQRLITSVLLCGLWTRRGWTAIEL</sequence>
<dbReference type="Pfam" id="PF01554">
    <property type="entry name" value="MatE"/>
    <property type="match status" value="2"/>
</dbReference>
<evidence type="ECO:0000256" key="1">
    <source>
        <dbReference type="ARBA" id="ARBA00004429"/>
    </source>
</evidence>
<feature type="transmembrane region" description="Helical" evidence="10">
    <location>
        <begin position="272"/>
        <end position="296"/>
    </location>
</feature>
<dbReference type="EMBL" id="VCQT01000019">
    <property type="protein sequence ID" value="TMW14163.1"/>
    <property type="molecule type" value="Genomic_DNA"/>
</dbReference>
<dbReference type="Proteomes" id="UP000739180">
    <property type="component" value="Unassembled WGS sequence"/>
</dbReference>
<feature type="transmembrane region" description="Helical" evidence="10">
    <location>
        <begin position="48"/>
        <end position="71"/>
    </location>
</feature>
<dbReference type="NCBIfam" id="TIGR00797">
    <property type="entry name" value="matE"/>
    <property type="match status" value="1"/>
</dbReference>
<evidence type="ECO:0000256" key="5">
    <source>
        <dbReference type="ARBA" id="ARBA00022692"/>
    </source>
</evidence>
<keyword evidence="8 10" id="KW-0472">Membrane</keyword>
<keyword evidence="3" id="KW-0050">Antiport</keyword>
<evidence type="ECO:0000256" key="7">
    <source>
        <dbReference type="ARBA" id="ARBA00023065"/>
    </source>
</evidence>
<feature type="transmembrane region" description="Helical" evidence="10">
    <location>
        <begin position="83"/>
        <end position="109"/>
    </location>
</feature>
<gene>
    <name evidence="11" type="ORF">FGS76_04350</name>
</gene>
<evidence type="ECO:0000256" key="9">
    <source>
        <dbReference type="ARBA" id="ARBA00031636"/>
    </source>
</evidence>
<dbReference type="InterPro" id="IPR050222">
    <property type="entry name" value="MATE_MdtK"/>
</dbReference>
<dbReference type="PANTHER" id="PTHR43298">
    <property type="entry name" value="MULTIDRUG RESISTANCE PROTEIN NORM-RELATED"/>
    <property type="match status" value="1"/>
</dbReference>
<keyword evidence="7" id="KW-0406">Ion transport</keyword>
<feature type="transmembrane region" description="Helical" evidence="10">
    <location>
        <begin position="408"/>
        <end position="432"/>
    </location>
</feature>
<feature type="transmembrane region" description="Helical" evidence="10">
    <location>
        <begin position="129"/>
        <end position="146"/>
    </location>
</feature>
<keyword evidence="6 10" id="KW-1133">Transmembrane helix</keyword>
<comment type="caution">
    <text evidence="11">The sequence shown here is derived from an EMBL/GenBank/DDBJ whole genome shotgun (WGS) entry which is preliminary data.</text>
</comment>
<feature type="transmembrane region" description="Helical" evidence="10">
    <location>
        <begin position="317"/>
        <end position="340"/>
    </location>
</feature>
<organism evidence="11 12">
    <name type="scientific">Alloalcanivorax gelatiniphagus</name>
    <dbReference type="NCBI Taxonomy" id="1194167"/>
    <lineage>
        <taxon>Bacteria</taxon>
        <taxon>Pseudomonadati</taxon>
        <taxon>Pseudomonadota</taxon>
        <taxon>Gammaproteobacteria</taxon>
        <taxon>Oceanospirillales</taxon>
        <taxon>Alcanivoracaceae</taxon>
        <taxon>Alloalcanivorax</taxon>
    </lineage>
</organism>
<dbReference type="RefSeq" id="WP_138771403.1">
    <property type="nucleotide sequence ID" value="NZ_JBHSSX010000089.1"/>
</dbReference>
<evidence type="ECO:0000256" key="2">
    <source>
        <dbReference type="ARBA" id="ARBA00022448"/>
    </source>
</evidence>
<name>A0ABY2XQ01_9GAMM</name>
<dbReference type="PIRSF" id="PIRSF006603">
    <property type="entry name" value="DinF"/>
    <property type="match status" value="1"/>
</dbReference>
<evidence type="ECO:0000313" key="12">
    <source>
        <dbReference type="Proteomes" id="UP000739180"/>
    </source>
</evidence>
<keyword evidence="5 10" id="KW-0812">Transmembrane</keyword>
<evidence type="ECO:0000256" key="10">
    <source>
        <dbReference type="SAM" id="Phobius"/>
    </source>
</evidence>
<comment type="subcellular location">
    <subcellularLocation>
        <location evidence="1">Cell inner membrane</location>
        <topology evidence="1">Multi-pass membrane protein</topology>
    </subcellularLocation>
</comment>
<dbReference type="CDD" id="cd13133">
    <property type="entry name" value="MATE_like_7"/>
    <property type="match status" value="1"/>
</dbReference>
<proteinExistence type="predicted"/>
<feature type="transmembrane region" description="Helical" evidence="10">
    <location>
        <begin position="158"/>
        <end position="182"/>
    </location>
</feature>
<keyword evidence="4" id="KW-1003">Cell membrane</keyword>
<feature type="transmembrane region" description="Helical" evidence="10">
    <location>
        <begin position="382"/>
        <end position="402"/>
    </location>
</feature>
<feature type="transmembrane region" description="Helical" evidence="10">
    <location>
        <begin position="352"/>
        <end position="375"/>
    </location>
</feature>
<dbReference type="InterPro" id="IPR048279">
    <property type="entry name" value="MdtK-like"/>
</dbReference>
<reference evidence="11 12" key="1">
    <citation type="submission" date="2019-05" db="EMBL/GenBank/DDBJ databases">
        <title>Genome of Alcanivorax gelatiniphagus, an oil degrading marine bacteria.</title>
        <authorList>
            <person name="Kwon K.K."/>
        </authorList>
    </citation>
    <scope>NUCLEOTIDE SEQUENCE [LARGE SCALE GENOMIC DNA]</scope>
    <source>
        <strain evidence="11 12">MEBiC 08158</strain>
    </source>
</reference>
<evidence type="ECO:0000313" key="11">
    <source>
        <dbReference type="EMBL" id="TMW14163.1"/>
    </source>
</evidence>
<feature type="transmembrane region" description="Helical" evidence="10">
    <location>
        <begin position="188"/>
        <end position="209"/>
    </location>
</feature>
<evidence type="ECO:0000256" key="3">
    <source>
        <dbReference type="ARBA" id="ARBA00022449"/>
    </source>
</evidence>
<keyword evidence="2" id="KW-0813">Transport</keyword>